<evidence type="ECO:0000313" key="5">
    <source>
        <dbReference type="Proteomes" id="UP001442841"/>
    </source>
</evidence>
<gene>
    <name evidence="4" type="ORF">AADG42_00045</name>
</gene>
<dbReference type="Proteomes" id="UP001442841">
    <property type="component" value="Chromosome"/>
</dbReference>
<reference evidence="4 5" key="1">
    <citation type="submission" date="2024-04" db="EMBL/GenBank/DDBJ databases">
        <title>Isolation of an actinomycete strain from pig manure.</title>
        <authorList>
            <person name="Gong T."/>
            <person name="Yu Z."/>
            <person name="An M."/>
            <person name="Wei C."/>
            <person name="Yang W."/>
            <person name="Liu L."/>
        </authorList>
    </citation>
    <scope>NUCLEOTIDE SEQUENCE [LARGE SCALE GENOMIC DNA]</scope>
    <source>
        <strain evidence="4 5">ZF39</strain>
    </source>
</reference>
<keyword evidence="5" id="KW-1185">Reference proteome</keyword>
<keyword evidence="2" id="KW-0812">Transmembrane</keyword>
<dbReference type="EMBL" id="CP154795">
    <property type="protein sequence ID" value="XAN05759.1"/>
    <property type="molecule type" value="Genomic_DNA"/>
</dbReference>
<accession>A0ABZ3FIA9</accession>
<feature type="region of interest" description="Disordered" evidence="1">
    <location>
        <begin position="95"/>
        <end position="129"/>
    </location>
</feature>
<evidence type="ECO:0000256" key="2">
    <source>
        <dbReference type="SAM" id="Phobius"/>
    </source>
</evidence>
<dbReference type="Pfam" id="PF13240">
    <property type="entry name" value="Zn_Ribbon_1"/>
    <property type="match status" value="1"/>
</dbReference>
<keyword evidence="2" id="KW-0472">Membrane</keyword>
<dbReference type="InterPro" id="IPR026870">
    <property type="entry name" value="Zinc_ribbon_dom"/>
</dbReference>
<proteinExistence type="predicted"/>
<evidence type="ECO:0000256" key="1">
    <source>
        <dbReference type="SAM" id="MobiDB-lite"/>
    </source>
</evidence>
<dbReference type="RefSeq" id="WP_425307192.1">
    <property type="nucleotide sequence ID" value="NZ_CP154795.1"/>
</dbReference>
<dbReference type="SUPFAM" id="SSF50494">
    <property type="entry name" value="Trypsin-like serine proteases"/>
    <property type="match status" value="1"/>
</dbReference>
<protein>
    <submittedName>
        <fullName evidence="4">Trypsin-like peptidase domain-containing protein</fullName>
    </submittedName>
</protein>
<organism evidence="4 5">
    <name type="scientific">Ammonicoccus fulvus</name>
    <dbReference type="NCBI Taxonomy" id="3138240"/>
    <lineage>
        <taxon>Bacteria</taxon>
        <taxon>Bacillati</taxon>
        <taxon>Actinomycetota</taxon>
        <taxon>Actinomycetes</taxon>
        <taxon>Propionibacteriales</taxon>
        <taxon>Propionibacteriaceae</taxon>
        <taxon>Ammonicoccus</taxon>
    </lineage>
</organism>
<keyword evidence="2" id="KW-1133">Transmembrane helix</keyword>
<feature type="domain" description="Zinc-ribbon" evidence="3">
    <location>
        <begin position="5"/>
        <end position="23"/>
    </location>
</feature>
<name>A0ABZ3FIA9_9ACTN</name>
<sequence length="447" mass="45721">MATTCPNCRAPVPDDARACPACGLAHNQPVFESDGTFVGTRFAGPESQSQVMTTLPPSRPTPPTLSGKVVGLVVGIFVLAVVLGVVVAMLVRPGADPQGPDGPVPPGPTPTVEPLPADPSESADPLPEGPFGEVSVRVATGAHRMVATTCTGTGIGTAYQFGTEGLLVTAARAVSGARVITLLSGDRIITAEVAKIDSTAGLAILRPTTPLGGHTFVLGTRQLTSGDRVAALGWTTEAQQPARGKPRTVVGSITEVGVTVESADGKHRVARMTGAYDPGLLGSPVVGEDGHLVGMIVQGPADQAELLVAGLDQIADPLLGPTGQPPMLEACVSSSGPGVVTTVGGTAAPTARTQLGQWFGAVNSGEWDRARGTLAPPLQEEWTKERLAEEYAGTYAFGIVTAAEGASTKATWVQLDSDARTCHRVVATFSLDQGRIVRIQPQGASAC</sequence>
<feature type="transmembrane region" description="Helical" evidence="2">
    <location>
        <begin position="69"/>
        <end position="91"/>
    </location>
</feature>
<evidence type="ECO:0000313" key="4">
    <source>
        <dbReference type="EMBL" id="XAN05759.1"/>
    </source>
</evidence>
<evidence type="ECO:0000259" key="3">
    <source>
        <dbReference type="Pfam" id="PF13240"/>
    </source>
</evidence>
<feature type="compositionally biased region" description="Pro residues" evidence="1">
    <location>
        <begin position="100"/>
        <end position="117"/>
    </location>
</feature>
<dbReference type="Gene3D" id="2.40.10.120">
    <property type="match status" value="1"/>
</dbReference>
<dbReference type="Pfam" id="PF13365">
    <property type="entry name" value="Trypsin_2"/>
    <property type="match status" value="1"/>
</dbReference>
<dbReference type="InterPro" id="IPR009003">
    <property type="entry name" value="Peptidase_S1_PA"/>
</dbReference>